<name>A0A9N9LIK0_9HELO</name>
<dbReference type="InterPro" id="IPR031558">
    <property type="entry name" value="Vps36-NZF-N"/>
</dbReference>
<dbReference type="PROSITE" id="PS51495">
    <property type="entry name" value="GLUE"/>
    <property type="match status" value="1"/>
</dbReference>
<dbReference type="GO" id="GO:0043130">
    <property type="term" value="F:ubiquitin binding"/>
    <property type="evidence" value="ECO:0007669"/>
    <property type="project" value="UniProtKB-UniRule"/>
</dbReference>
<evidence type="ECO:0000256" key="10">
    <source>
        <dbReference type="SAM" id="MobiDB-lite"/>
    </source>
</evidence>
<dbReference type="SUPFAM" id="SSF46785">
    <property type="entry name" value="Winged helix' DNA-binding domain"/>
    <property type="match status" value="1"/>
</dbReference>
<dbReference type="Pfam" id="PF16988">
    <property type="entry name" value="Vps36-NZF-N"/>
    <property type="match status" value="1"/>
</dbReference>
<gene>
    <name evidence="12" type="ORF">HYALB_00010240</name>
</gene>
<keyword evidence="2 9" id="KW-0813">Transport</keyword>
<dbReference type="PANTHER" id="PTHR13128:SF12">
    <property type="entry name" value="VACUOLAR PROTEIN-SORTING-ASSOCIATED PROTEIN 36"/>
    <property type="match status" value="1"/>
</dbReference>
<dbReference type="GO" id="GO:0008270">
    <property type="term" value="F:zinc ion binding"/>
    <property type="evidence" value="ECO:0007669"/>
    <property type="project" value="UniProtKB-KW"/>
</dbReference>
<dbReference type="GO" id="GO:0000814">
    <property type="term" value="C:ESCRT II complex"/>
    <property type="evidence" value="ECO:0007669"/>
    <property type="project" value="UniProtKB-UniRule"/>
</dbReference>
<evidence type="ECO:0000256" key="2">
    <source>
        <dbReference type="ARBA" id="ARBA00022448"/>
    </source>
</evidence>
<comment type="subunit">
    <text evidence="9">Component of the endosomal sorting complex required for transport II (ESCRT-II).</text>
</comment>
<keyword evidence="9" id="KW-0963">Cytoplasm</keyword>
<comment type="function">
    <text evidence="9">Component of the ESCRT-II complex (endosomal sorting complex required for transport II), which is required for multivesicular body (MVB) formation and sorting of endosomal cargo proteins into MVBs.</text>
</comment>
<feature type="compositionally biased region" description="Polar residues" evidence="10">
    <location>
        <begin position="104"/>
        <end position="119"/>
    </location>
</feature>
<dbReference type="Gene3D" id="2.30.30.380">
    <property type="entry name" value="Zn-finger domain of Sec23/24"/>
    <property type="match status" value="2"/>
</dbReference>
<feature type="domain" description="GLUE N-terminal" evidence="11">
    <location>
        <begin position="6"/>
        <end position="334"/>
    </location>
</feature>
<keyword evidence="5" id="KW-0863">Zinc-finger</keyword>
<dbReference type="GO" id="GO:0031902">
    <property type="term" value="C:late endosome membrane"/>
    <property type="evidence" value="ECO:0007669"/>
    <property type="project" value="UniProtKB-UniRule"/>
</dbReference>
<evidence type="ECO:0000256" key="6">
    <source>
        <dbReference type="ARBA" id="ARBA00022833"/>
    </source>
</evidence>
<dbReference type="Proteomes" id="UP000701801">
    <property type="component" value="Unassembled WGS sequence"/>
</dbReference>
<dbReference type="InterPro" id="IPR037855">
    <property type="entry name" value="Vps36"/>
</dbReference>
<dbReference type="InterPro" id="IPR011993">
    <property type="entry name" value="PH-like_dom_sf"/>
</dbReference>
<keyword evidence="13" id="KW-1185">Reference proteome</keyword>
<keyword evidence="8" id="KW-0175">Coiled coil</keyword>
<comment type="similarity">
    <text evidence="1 9">Belongs to the VPS36 family.</text>
</comment>
<dbReference type="FunFam" id="1.10.10.10:FF:000165">
    <property type="entry name" value="Vacuolar protein sorting protein (Vps36)"/>
    <property type="match status" value="1"/>
</dbReference>
<accession>A0A9N9LIK0</accession>
<dbReference type="GO" id="GO:0032266">
    <property type="term" value="F:phosphatidylinositol-3-phosphate binding"/>
    <property type="evidence" value="ECO:0007669"/>
    <property type="project" value="UniProtKB-UniRule"/>
</dbReference>
<comment type="subcellular location">
    <subcellularLocation>
        <location evidence="9">Cytoplasm</location>
    </subcellularLocation>
    <subcellularLocation>
        <location evidence="9">Endosome</location>
    </subcellularLocation>
</comment>
<dbReference type="OrthoDB" id="271448at2759"/>
<comment type="caution">
    <text evidence="12">The sequence shown here is derived from an EMBL/GenBank/DDBJ whole genome shotgun (WGS) entry which is preliminary data.</text>
</comment>
<dbReference type="InterPro" id="IPR036443">
    <property type="entry name" value="Znf_RanBP2_sf"/>
</dbReference>
<evidence type="ECO:0000313" key="13">
    <source>
        <dbReference type="Proteomes" id="UP000701801"/>
    </source>
</evidence>
<dbReference type="PANTHER" id="PTHR13128">
    <property type="entry name" value="VACUOLAR PROTEIN-SORTING-ASSOCIATED PROTEIN 36"/>
    <property type="match status" value="1"/>
</dbReference>
<dbReference type="Gene3D" id="1.10.10.10">
    <property type="entry name" value="Winged helix-like DNA-binding domain superfamily/Winged helix DNA-binding domain"/>
    <property type="match status" value="2"/>
</dbReference>
<evidence type="ECO:0000256" key="1">
    <source>
        <dbReference type="ARBA" id="ARBA00009697"/>
    </source>
</evidence>
<keyword evidence="7 9" id="KW-0653">Protein transport</keyword>
<feature type="region of interest" description="Disordered" evidence="10">
    <location>
        <begin position="100"/>
        <end position="136"/>
    </location>
</feature>
<dbReference type="SUPFAM" id="SSF90209">
    <property type="entry name" value="Ran binding protein zinc finger-like"/>
    <property type="match status" value="1"/>
</dbReference>
<dbReference type="Gene3D" id="6.10.140.260">
    <property type="match status" value="1"/>
</dbReference>
<evidence type="ECO:0000259" key="11">
    <source>
        <dbReference type="PROSITE" id="PS51495"/>
    </source>
</evidence>
<dbReference type="SMART" id="SM00547">
    <property type="entry name" value="ZnF_RBZ"/>
    <property type="match status" value="1"/>
</dbReference>
<evidence type="ECO:0000256" key="9">
    <source>
        <dbReference type="RuleBase" id="RU367095"/>
    </source>
</evidence>
<evidence type="ECO:0000256" key="5">
    <source>
        <dbReference type="ARBA" id="ARBA00022771"/>
    </source>
</evidence>
<dbReference type="InterPro" id="IPR036390">
    <property type="entry name" value="WH_DNA-bd_sf"/>
</dbReference>
<proteinExistence type="inferred from homology"/>
<organism evidence="12 13">
    <name type="scientific">Hymenoscyphus albidus</name>
    <dbReference type="NCBI Taxonomy" id="595503"/>
    <lineage>
        <taxon>Eukaryota</taxon>
        <taxon>Fungi</taxon>
        <taxon>Dikarya</taxon>
        <taxon>Ascomycota</taxon>
        <taxon>Pezizomycotina</taxon>
        <taxon>Leotiomycetes</taxon>
        <taxon>Helotiales</taxon>
        <taxon>Helotiaceae</taxon>
        <taxon>Hymenoscyphus</taxon>
    </lineage>
</organism>
<feature type="region of interest" description="Disordered" evidence="10">
    <location>
        <begin position="272"/>
        <end position="296"/>
    </location>
</feature>
<dbReference type="FunFam" id="1.10.10.10:FF:000527">
    <property type="entry name" value="Vacuolar protein sorting protein (Vps36), putative"/>
    <property type="match status" value="1"/>
</dbReference>
<reference evidence="12" key="1">
    <citation type="submission" date="2021-07" db="EMBL/GenBank/DDBJ databases">
        <authorList>
            <person name="Durling M."/>
        </authorList>
    </citation>
    <scope>NUCLEOTIDE SEQUENCE</scope>
</reference>
<evidence type="ECO:0000313" key="12">
    <source>
        <dbReference type="EMBL" id="CAG8975844.1"/>
    </source>
</evidence>
<keyword evidence="4 9" id="KW-0967">Endosome</keyword>
<evidence type="ECO:0000256" key="7">
    <source>
        <dbReference type="ARBA" id="ARBA00022927"/>
    </source>
</evidence>
<dbReference type="InterPro" id="IPR021648">
    <property type="entry name" value="GLUE_dom"/>
</dbReference>
<dbReference type="Gene3D" id="2.30.29.30">
    <property type="entry name" value="Pleckstrin-homology domain (PH domain)/Phosphotyrosine-binding domain (PTB)"/>
    <property type="match status" value="1"/>
</dbReference>
<evidence type="ECO:0000256" key="3">
    <source>
        <dbReference type="ARBA" id="ARBA00022723"/>
    </source>
</evidence>
<evidence type="ECO:0000256" key="4">
    <source>
        <dbReference type="ARBA" id="ARBA00022753"/>
    </source>
</evidence>
<dbReference type="Pfam" id="PF04157">
    <property type="entry name" value="EAP30"/>
    <property type="match status" value="1"/>
</dbReference>
<dbReference type="GO" id="GO:0043328">
    <property type="term" value="P:protein transport to vacuole involved in ubiquitin-dependent protein catabolic process via the multivesicular body sorting pathway"/>
    <property type="evidence" value="ECO:0007669"/>
    <property type="project" value="UniProtKB-UniRule"/>
</dbReference>
<dbReference type="Pfam" id="PF11605">
    <property type="entry name" value="Vps36_ESCRT-II"/>
    <property type="match status" value="1"/>
</dbReference>
<dbReference type="EMBL" id="CAJVRM010000153">
    <property type="protein sequence ID" value="CAG8975844.1"/>
    <property type="molecule type" value="Genomic_DNA"/>
</dbReference>
<dbReference type="InterPro" id="IPR001876">
    <property type="entry name" value="Znf_RanBP2"/>
</dbReference>
<dbReference type="SUPFAM" id="SSF50729">
    <property type="entry name" value="PH domain-like"/>
    <property type="match status" value="2"/>
</dbReference>
<keyword evidence="6" id="KW-0862">Zinc</keyword>
<dbReference type="InterPro" id="IPR040608">
    <property type="entry name" value="Snf8/Vps36"/>
</dbReference>
<dbReference type="InterPro" id="IPR036388">
    <property type="entry name" value="WH-like_DNA-bd_sf"/>
</dbReference>
<keyword evidence="3" id="KW-0479">Metal-binding</keyword>
<protein>
    <recommendedName>
        <fullName evidence="9">Vacuolar protein-sorting-associated protein 36</fullName>
    </recommendedName>
    <alternativeName>
        <fullName evidence="9">ESCRT-II complex subunit VPS36</fullName>
    </alternativeName>
</protein>
<dbReference type="AlphaFoldDB" id="A0A9N9LIK0"/>
<sequence length="617" mass="67683">MFLKNLDLTTALRPATLPDEVQLFVQDNVGLYEGKYKIPGYQNGHVYLTSHRICYVDNDDPRKNSVAIELRDVDRYEFYAGFLKSSAKITLVPKPAKRSAHNRAISNLNTPPRSTTASPSLRADSPFHLPTPEPPPTSTATWICTICSNSNPVPSNFDPKTASEYTHIPPCLLCGCKPEFAQILKAAITSATNRPLQLPQLSIPIPVRGRPDVSRPHPGIYGRSPAAQPDTFRPPQGTEATFPCPRCTFLNHPSLPSCEICGASLVSQDLPTGLDDPKLREESPGPMLNDLPAPGLESNESIKLSFRGGGEKIMYERLKGCMVQRKWLLQGAPPVPIPFRPNGSDNVSPGGISTFERSKTVGIAGLEQRRREVQKNNELVIGTAFEDLDALMASAKEIIALAESFSNNSAGNGSSETNAVANALGLVTTKDMLGGGSNSGSLYISELSRNIAEFISDDARGVLQKAGGIISLVDLWAMFNRARGGVELVSPLDFEKAARLWEKLKLPVRLRQFKSGVLVVQGSDRTDEKTIRALLAWLADLHVFPPDREPPWDWRLFGRGVTAQDAAERFGWSIGVAEEELEMAEERGALCRESGIQGVMFWENWIDDKKSPEVFRI</sequence>
<evidence type="ECO:0000256" key="8">
    <source>
        <dbReference type="ARBA" id="ARBA00023054"/>
    </source>
</evidence>